<name>C9KJE9_9FIRM</name>
<sequence>MKTYLTEDEIPLYCGLISGVKMEHIEAATTLIDAFKGRSFYPMEHTERVELKHKRVDHEFRGKLKHFPRVSIEKVTAKTHGFFGDDTLTLNADTLDFDDDESLYFTFEFPQSFMFRKPPKYLKVTYKSGYAEIPEAVKRACGILACNIKQMGGTLRWKSRDDYDVKVTLSDSGVFSPEIENILRGVEIQ</sequence>
<dbReference type="HOGENOM" id="CLU_1440148_0_0_9"/>
<comment type="caution">
    <text evidence="1">The sequence shown here is derived from an EMBL/GenBank/DDBJ whole genome shotgun (WGS) entry which is preliminary data.</text>
</comment>
<keyword evidence="2" id="KW-1185">Reference proteome</keyword>
<accession>C9KJE9</accession>
<organism evidence="1 2">
    <name type="scientific">Mitsuokella multacida DSM 20544</name>
    <dbReference type="NCBI Taxonomy" id="500635"/>
    <lineage>
        <taxon>Bacteria</taxon>
        <taxon>Bacillati</taxon>
        <taxon>Bacillota</taxon>
        <taxon>Negativicutes</taxon>
        <taxon>Selenomonadales</taxon>
        <taxon>Selenomonadaceae</taxon>
        <taxon>Mitsuokella</taxon>
    </lineage>
</organism>
<gene>
    <name evidence="1" type="ORF">MITSMUL_03148</name>
</gene>
<dbReference type="RefSeq" id="WP_005839016.1">
    <property type="nucleotide sequence ID" value="NZ_GG697141.2"/>
</dbReference>
<dbReference type="GeneID" id="93480363"/>
<dbReference type="Proteomes" id="UP000003671">
    <property type="component" value="Unassembled WGS sequence"/>
</dbReference>
<dbReference type="AlphaFoldDB" id="C9KJE9"/>
<protein>
    <submittedName>
        <fullName evidence="1">Uncharacterized protein</fullName>
    </submittedName>
</protein>
<reference evidence="1" key="1">
    <citation type="submission" date="2009-09" db="EMBL/GenBank/DDBJ databases">
        <authorList>
            <person name="Weinstock G."/>
            <person name="Sodergren E."/>
            <person name="Clifton S."/>
            <person name="Fulton L."/>
            <person name="Fulton B."/>
            <person name="Courtney L."/>
            <person name="Fronick C."/>
            <person name="Harrison M."/>
            <person name="Strong C."/>
            <person name="Farmer C."/>
            <person name="Delahaunty K."/>
            <person name="Markovic C."/>
            <person name="Hall O."/>
            <person name="Minx P."/>
            <person name="Tomlinson C."/>
            <person name="Mitreva M."/>
            <person name="Nelson J."/>
            <person name="Hou S."/>
            <person name="Wollam A."/>
            <person name="Pepin K.H."/>
            <person name="Johnson M."/>
            <person name="Bhonagiri V."/>
            <person name="Nash W.E."/>
            <person name="Warren W."/>
            <person name="Chinwalla A."/>
            <person name="Mardis E.R."/>
            <person name="Wilson R.K."/>
        </authorList>
    </citation>
    <scope>NUCLEOTIDE SEQUENCE [LARGE SCALE GENOMIC DNA]</scope>
    <source>
        <strain evidence="1">DSM 20544</strain>
    </source>
</reference>
<evidence type="ECO:0000313" key="1">
    <source>
        <dbReference type="EMBL" id="EEX70015.1"/>
    </source>
</evidence>
<dbReference type="EMBL" id="ABWK02000001">
    <property type="protein sequence ID" value="EEX70015.1"/>
    <property type="molecule type" value="Genomic_DNA"/>
</dbReference>
<proteinExistence type="predicted"/>
<evidence type="ECO:0000313" key="2">
    <source>
        <dbReference type="Proteomes" id="UP000003671"/>
    </source>
</evidence>
<dbReference type="STRING" id="500635.MITSMUL_03148"/>